<sequence length="74" mass="8317">MATDSSDGVVLLSKNREWTFNNFLPKSKLGGTPTAVALIEAPRPRLVVAVTSGWWKWKKTKIVVFNLVERLLFS</sequence>
<name>A0A9D4GLN0_DREPO</name>
<comment type="caution">
    <text evidence="1">The sequence shown here is derived from an EMBL/GenBank/DDBJ whole genome shotgun (WGS) entry which is preliminary data.</text>
</comment>
<keyword evidence="2" id="KW-1185">Reference proteome</keyword>
<dbReference type="Proteomes" id="UP000828390">
    <property type="component" value="Unassembled WGS sequence"/>
</dbReference>
<evidence type="ECO:0000313" key="1">
    <source>
        <dbReference type="EMBL" id="KAH3819280.1"/>
    </source>
</evidence>
<organism evidence="1 2">
    <name type="scientific">Dreissena polymorpha</name>
    <name type="common">Zebra mussel</name>
    <name type="synonym">Mytilus polymorpha</name>
    <dbReference type="NCBI Taxonomy" id="45954"/>
    <lineage>
        <taxon>Eukaryota</taxon>
        <taxon>Metazoa</taxon>
        <taxon>Spiralia</taxon>
        <taxon>Lophotrochozoa</taxon>
        <taxon>Mollusca</taxon>
        <taxon>Bivalvia</taxon>
        <taxon>Autobranchia</taxon>
        <taxon>Heteroconchia</taxon>
        <taxon>Euheterodonta</taxon>
        <taxon>Imparidentia</taxon>
        <taxon>Neoheterodontei</taxon>
        <taxon>Myida</taxon>
        <taxon>Dreissenoidea</taxon>
        <taxon>Dreissenidae</taxon>
        <taxon>Dreissena</taxon>
    </lineage>
</organism>
<reference evidence="1" key="1">
    <citation type="journal article" date="2019" name="bioRxiv">
        <title>The Genome of the Zebra Mussel, Dreissena polymorpha: A Resource for Invasive Species Research.</title>
        <authorList>
            <person name="McCartney M.A."/>
            <person name="Auch B."/>
            <person name="Kono T."/>
            <person name="Mallez S."/>
            <person name="Zhang Y."/>
            <person name="Obille A."/>
            <person name="Becker A."/>
            <person name="Abrahante J.E."/>
            <person name="Garbe J."/>
            <person name="Badalamenti J.P."/>
            <person name="Herman A."/>
            <person name="Mangelson H."/>
            <person name="Liachko I."/>
            <person name="Sullivan S."/>
            <person name="Sone E.D."/>
            <person name="Koren S."/>
            <person name="Silverstein K.A.T."/>
            <person name="Beckman K.B."/>
            <person name="Gohl D.M."/>
        </authorList>
    </citation>
    <scope>NUCLEOTIDE SEQUENCE</scope>
    <source>
        <strain evidence="1">Duluth1</strain>
        <tissue evidence="1">Whole animal</tissue>
    </source>
</reference>
<dbReference type="AlphaFoldDB" id="A0A9D4GLN0"/>
<gene>
    <name evidence="1" type="ORF">DPMN_121014</name>
</gene>
<dbReference type="EMBL" id="JAIWYP010000005">
    <property type="protein sequence ID" value="KAH3819280.1"/>
    <property type="molecule type" value="Genomic_DNA"/>
</dbReference>
<accession>A0A9D4GLN0</accession>
<proteinExistence type="predicted"/>
<reference evidence="1" key="2">
    <citation type="submission" date="2020-11" db="EMBL/GenBank/DDBJ databases">
        <authorList>
            <person name="McCartney M.A."/>
            <person name="Auch B."/>
            <person name="Kono T."/>
            <person name="Mallez S."/>
            <person name="Becker A."/>
            <person name="Gohl D.M."/>
            <person name="Silverstein K.A.T."/>
            <person name="Koren S."/>
            <person name="Bechman K.B."/>
            <person name="Herman A."/>
            <person name="Abrahante J.E."/>
            <person name="Garbe J."/>
        </authorList>
    </citation>
    <scope>NUCLEOTIDE SEQUENCE</scope>
    <source>
        <strain evidence="1">Duluth1</strain>
        <tissue evidence="1">Whole animal</tissue>
    </source>
</reference>
<evidence type="ECO:0000313" key="2">
    <source>
        <dbReference type="Proteomes" id="UP000828390"/>
    </source>
</evidence>
<protein>
    <submittedName>
        <fullName evidence="1">Uncharacterized protein</fullName>
    </submittedName>
</protein>